<proteinExistence type="predicted"/>
<dbReference type="Gene3D" id="2.160.20.120">
    <property type="match status" value="1"/>
</dbReference>
<dbReference type="OrthoDB" id="704821at2"/>
<dbReference type="AlphaFoldDB" id="A0A2N3HLE5"/>
<keyword evidence="3" id="KW-1185">Reference proteome</keyword>
<accession>A0A2N3HLE5</accession>
<evidence type="ECO:0000313" key="2">
    <source>
        <dbReference type="EMBL" id="PKQ45790.1"/>
    </source>
</evidence>
<protein>
    <submittedName>
        <fullName evidence="2">DUF2807 domain-containing protein</fullName>
    </submittedName>
</protein>
<name>A0A2N3HLE5_9FLAO</name>
<dbReference type="EMBL" id="PJEO01000017">
    <property type="protein sequence ID" value="PKQ45790.1"/>
    <property type="molecule type" value="Genomic_DNA"/>
</dbReference>
<sequence length="224" mass="24587">MKRLFTIFLILITSVIIAQNPIEKKIGDFKELKVYDLIEVELIKSDANKIIITGGHAESVLVNNKNGTLKIKMEISKIFDGNFTKVKLYYTTMDVIDANEGSKIHSKDTFKQFEIDLKAQEGASIDVGVDVNYVNVKAVTGGIIKVTGVTKKQNVSLLTGGIFHGEELKSENADVSINAAGEAYVNASKVVDIKIRAGGDVFVYGKPETINESRVFGGRVKRMD</sequence>
<dbReference type="RefSeq" id="WP_106659180.1">
    <property type="nucleotide sequence ID" value="NZ_PJEO01000017.1"/>
</dbReference>
<feature type="domain" description="Putative auto-transporter adhesin head GIN" evidence="1">
    <location>
        <begin position="28"/>
        <end position="207"/>
    </location>
</feature>
<evidence type="ECO:0000259" key="1">
    <source>
        <dbReference type="Pfam" id="PF10988"/>
    </source>
</evidence>
<comment type="caution">
    <text evidence="2">The sequence shown here is derived from an EMBL/GenBank/DDBJ whole genome shotgun (WGS) entry which is preliminary data.</text>
</comment>
<dbReference type="InterPro" id="IPR021255">
    <property type="entry name" value="DUF2807"/>
</dbReference>
<dbReference type="Proteomes" id="UP000233435">
    <property type="component" value="Unassembled WGS sequence"/>
</dbReference>
<gene>
    <name evidence="2" type="ORF">CSW08_06930</name>
</gene>
<reference evidence="2 3" key="1">
    <citation type="submission" date="2017-12" db="EMBL/GenBank/DDBJ databases">
        <title>Confluentibacter flavum sp. nov., isolated from the saline lake.</title>
        <authorList>
            <person name="Yu L."/>
        </authorList>
    </citation>
    <scope>NUCLEOTIDE SEQUENCE [LARGE SCALE GENOMIC DNA]</scope>
    <source>
        <strain evidence="2 3">3B</strain>
    </source>
</reference>
<organism evidence="2 3">
    <name type="scientific">Confluentibacter flavum</name>
    <dbReference type="NCBI Taxonomy" id="1909700"/>
    <lineage>
        <taxon>Bacteria</taxon>
        <taxon>Pseudomonadati</taxon>
        <taxon>Bacteroidota</taxon>
        <taxon>Flavobacteriia</taxon>
        <taxon>Flavobacteriales</taxon>
        <taxon>Flavobacteriaceae</taxon>
        <taxon>Confluentibacter</taxon>
    </lineage>
</organism>
<evidence type="ECO:0000313" key="3">
    <source>
        <dbReference type="Proteomes" id="UP000233435"/>
    </source>
</evidence>
<dbReference type="Pfam" id="PF10988">
    <property type="entry name" value="DUF2807"/>
    <property type="match status" value="1"/>
</dbReference>